<sequence>KSGVWDYFTRLAGEKAECKLCPPDTTRKRVFDTPKKTTGSLHNHLRSYHKLEHSLLNAKKNLTGKRARKCAEFLAEHPECSPAMFHSQTFLSFFPENEWSTFPSRTSLIETIIPKMISEVKETNKKPIDISSVLSIFQDLAGVPGCIVADGCTSKGGKVSLTAVLFYYIADDFSKMEGPLLAVKKTTGRHTADAIRALLEEV</sequence>
<feature type="non-terminal residue" evidence="6">
    <location>
        <position position="1"/>
    </location>
</feature>
<dbReference type="InterPro" id="IPR003656">
    <property type="entry name" value="Znf_BED"/>
</dbReference>
<dbReference type="GO" id="GO:0008270">
    <property type="term" value="F:zinc ion binding"/>
    <property type="evidence" value="ECO:0007669"/>
    <property type="project" value="UniProtKB-KW"/>
</dbReference>
<dbReference type="PROSITE" id="PS50808">
    <property type="entry name" value="ZF_BED"/>
    <property type="match status" value="1"/>
</dbReference>
<accession>A0AAV5S6N2</accession>
<gene>
    <name evidence="6" type="ORF">PENTCL1PPCAC_150</name>
</gene>
<keyword evidence="1" id="KW-0479">Metal-binding</keyword>
<dbReference type="SUPFAM" id="SSF57667">
    <property type="entry name" value="beta-beta-alpha zinc fingers"/>
    <property type="match status" value="1"/>
</dbReference>
<keyword evidence="2 4" id="KW-0863">Zinc-finger</keyword>
<proteinExistence type="predicted"/>
<reference evidence="6" key="1">
    <citation type="submission" date="2023-10" db="EMBL/GenBank/DDBJ databases">
        <title>Genome assembly of Pristionchus species.</title>
        <authorList>
            <person name="Yoshida K."/>
            <person name="Sommer R.J."/>
        </authorList>
    </citation>
    <scope>NUCLEOTIDE SEQUENCE</scope>
    <source>
        <strain evidence="6">RS0144</strain>
    </source>
</reference>
<dbReference type="EMBL" id="BTSX01000001">
    <property type="protein sequence ID" value="GMS77975.1"/>
    <property type="molecule type" value="Genomic_DNA"/>
</dbReference>
<dbReference type="Pfam" id="PF02892">
    <property type="entry name" value="zf-BED"/>
    <property type="match status" value="1"/>
</dbReference>
<feature type="non-terminal residue" evidence="6">
    <location>
        <position position="202"/>
    </location>
</feature>
<evidence type="ECO:0000256" key="2">
    <source>
        <dbReference type="ARBA" id="ARBA00022771"/>
    </source>
</evidence>
<organism evidence="6 7">
    <name type="scientific">Pristionchus entomophagus</name>
    <dbReference type="NCBI Taxonomy" id="358040"/>
    <lineage>
        <taxon>Eukaryota</taxon>
        <taxon>Metazoa</taxon>
        <taxon>Ecdysozoa</taxon>
        <taxon>Nematoda</taxon>
        <taxon>Chromadorea</taxon>
        <taxon>Rhabditida</taxon>
        <taxon>Rhabditina</taxon>
        <taxon>Diplogasteromorpha</taxon>
        <taxon>Diplogasteroidea</taxon>
        <taxon>Neodiplogasteridae</taxon>
        <taxon>Pristionchus</taxon>
    </lineage>
</organism>
<name>A0AAV5S6N2_9BILA</name>
<feature type="domain" description="BED-type" evidence="5">
    <location>
        <begin position="1"/>
        <end position="56"/>
    </location>
</feature>
<dbReference type="Proteomes" id="UP001432027">
    <property type="component" value="Unassembled WGS sequence"/>
</dbReference>
<keyword evidence="3" id="KW-0862">Zinc</keyword>
<keyword evidence="7" id="KW-1185">Reference proteome</keyword>
<dbReference type="SMART" id="SM00614">
    <property type="entry name" value="ZnF_BED"/>
    <property type="match status" value="1"/>
</dbReference>
<evidence type="ECO:0000256" key="3">
    <source>
        <dbReference type="ARBA" id="ARBA00022833"/>
    </source>
</evidence>
<evidence type="ECO:0000259" key="5">
    <source>
        <dbReference type="PROSITE" id="PS50808"/>
    </source>
</evidence>
<evidence type="ECO:0000313" key="7">
    <source>
        <dbReference type="Proteomes" id="UP001432027"/>
    </source>
</evidence>
<dbReference type="AlphaFoldDB" id="A0AAV5S6N2"/>
<dbReference type="InterPro" id="IPR036236">
    <property type="entry name" value="Znf_C2H2_sf"/>
</dbReference>
<comment type="caution">
    <text evidence="6">The sequence shown here is derived from an EMBL/GenBank/DDBJ whole genome shotgun (WGS) entry which is preliminary data.</text>
</comment>
<evidence type="ECO:0000313" key="6">
    <source>
        <dbReference type="EMBL" id="GMS77975.1"/>
    </source>
</evidence>
<evidence type="ECO:0000256" key="4">
    <source>
        <dbReference type="PROSITE-ProRule" id="PRU00027"/>
    </source>
</evidence>
<protein>
    <recommendedName>
        <fullName evidence="5">BED-type domain-containing protein</fullName>
    </recommendedName>
</protein>
<evidence type="ECO:0000256" key="1">
    <source>
        <dbReference type="ARBA" id="ARBA00022723"/>
    </source>
</evidence>
<dbReference type="GO" id="GO:0003677">
    <property type="term" value="F:DNA binding"/>
    <property type="evidence" value="ECO:0007669"/>
    <property type="project" value="InterPro"/>
</dbReference>